<dbReference type="AlphaFoldDB" id="H1DK27"/>
<dbReference type="GeneID" id="98070146"/>
<evidence type="ECO:0008006" key="5">
    <source>
        <dbReference type="Google" id="ProtNLM"/>
    </source>
</evidence>
<evidence type="ECO:0000256" key="1">
    <source>
        <dbReference type="SAM" id="Phobius"/>
    </source>
</evidence>
<proteinExistence type="predicted"/>
<accession>H1DK27</accession>
<dbReference type="PATRIC" id="fig|742817.3.peg.2798"/>
<keyword evidence="1" id="KW-0472">Membrane</keyword>
<reference evidence="3 4" key="1">
    <citation type="submission" date="2012-01" db="EMBL/GenBank/DDBJ databases">
        <title>The Genome Sequence of Odoribacter laneus YIT 12061.</title>
        <authorList>
            <consortium name="The Broad Institute Genome Sequencing Platform"/>
            <person name="Earl A."/>
            <person name="Ward D."/>
            <person name="Feldgarden M."/>
            <person name="Gevers D."/>
            <person name="Morotomi M."/>
            <person name="Young S.K."/>
            <person name="Zeng Q."/>
            <person name="Gargeya S."/>
            <person name="Fitzgerald M."/>
            <person name="Haas B."/>
            <person name="Abouelleil A."/>
            <person name="Alvarado L."/>
            <person name="Arachchi H.M."/>
            <person name="Berlin A."/>
            <person name="Chapman S.B."/>
            <person name="Gearin G."/>
            <person name="Goldberg J."/>
            <person name="Griggs A."/>
            <person name="Gujja S."/>
            <person name="Hansen M."/>
            <person name="Heiman D."/>
            <person name="Howarth C."/>
            <person name="Larimer J."/>
            <person name="Lui A."/>
            <person name="MacDonald P.J.P."/>
            <person name="McCowen C."/>
            <person name="Montmayeur A."/>
            <person name="Murphy C."/>
            <person name="Neiman D."/>
            <person name="Pearson M."/>
            <person name="Priest M."/>
            <person name="Roberts A."/>
            <person name="Saif S."/>
            <person name="Shea T."/>
            <person name="Sisk P."/>
            <person name="Stolte C."/>
            <person name="Sykes S."/>
            <person name="Wortman J."/>
            <person name="Nusbaum C."/>
            <person name="Birren B."/>
        </authorList>
    </citation>
    <scope>NUCLEOTIDE SEQUENCE [LARGE SCALE GENOMIC DNA]</scope>
    <source>
        <strain evidence="3 4">YIT 12061</strain>
    </source>
</reference>
<evidence type="ECO:0000313" key="4">
    <source>
        <dbReference type="Proteomes" id="UP000004892"/>
    </source>
</evidence>
<feature type="transmembrane region" description="Helical" evidence="1">
    <location>
        <begin position="288"/>
        <end position="306"/>
    </location>
</feature>
<name>H1DK27_9BACT</name>
<keyword evidence="2" id="KW-0732">Signal</keyword>
<dbReference type="RefSeq" id="WP_009137757.1">
    <property type="nucleotide sequence ID" value="NZ_JH594597.1"/>
</dbReference>
<evidence type="ECO:0000256" key="2">
    <source>
        <dbReference type="SAM" id="SignalP"/>
    </source>
</evidence>
<feature type="signal peptide" evidence="2">
    <location>
        <begin position="1"/>
        <end position="22"/>
    </location>
</feature>
<dbReference type="PROSITE" id="PS51257">
    <property type="entry name" value="PROKAR_LIPOPROTEIN"/>
    <property type="match status" value="1"/>
</dbReference>
<keyword evidence="1" id="KW-1133">Transmembrane helix</keyword>
<dbReference type="eggNOG" id="ENOG5032PKB">
    <property type="taxonomic scope" value="Bacteria"/>
</dbReference>
<keyword evidence="4" id="KW-1185">Reference proteome</keyword>
<feature type="chain" id="PRO_5003550236" description="Lipoprotein" evidence="2">
    <location>
        <begin position="23"/>
        <end position="371"/>
    </location>
</feature>
<evidence type="ECO:0000313" key="3">
    <source>
        <dbReference type="EMBL" id="EHP45641.1"/>
    </source>
</evidence>
<organism evidence="3 4">
    <name type="scientific">Odoribacter laneus YIT 12061</name>
    <dbReference type="NCBI Taxonomy" id="742817"/>
    <lineage>
        <taxon>Bacteria</taxon>
        <taxon>Pseudomonadati</taxon>
        <taxon>Bacteroidota</taxon>
        <taxon>Bacteroidia</taxon>
        <taxon>Bacteroidales</taxon>
        <taxon>Odoribacteraceae</taxon>
        <taxon>Odoribacter</taxon>
    </lineage>
</organism>
<dbReference type="EMBL" id="ADMC01000028">
    <property type="protein sequence ID" value="EHP45641.1"/>
    <property type="molecule type" value="Genomic_DNA"/>
</dbReference>
<dbReference type="Proteomes" id="UP000004892">
    <property type="component" value="Unassembled WGS sequence"/>
</dbReference>
<gene>
    <name evidence="3" type="ORF">HMPREF9449_02613</name>
</gene>
<feature type="transmembrane region" description="Helical" evidence="1">
    <location>
        <begin position="312"/>
        <end position="329"/>
    </location>
</feature>
<dbReference type="HOGENOM" id="CLU_745636_0_0_10"/>
<comment type="caution">
    <text evidence="3">The sequence shown here is derived from an EMBL/GenBank/DDBJ whole genome shotgun (WGS) entry which is preliminary data.</text>
</comment>
<feature type="transmembrane region" description="Helical" evidence="1">
    <location>
        <begin position="215"/>
        <end position="233"/>
    </location>
</feature>
<keyword evidence="1" id="KW-0812">Transmembrane</keyword>
<sequence length="371" mass="42278">MKTLLKTTFICVCALFSLSSCQRGINLEAIQDMKNGPAKDSALLYYYYGLKPGYLVVATDSFYINTQAKSKFSGKKEKITYKGIKDFEMAVDDYRGARVRQGDTLQILGGFHREILKNGKDCDFIQVRLIRNGKTVADGWNWFHISQMALPYTTWTSIFSSDSTERMENILSFIIIALGIIVLYLVWKLIYWIIVKKIRKEICFWQYSKAKTVPFYYLSSVLVGLMYFFIDFSKPLTYALRFNPDFFAHWSEYPLIVKMLPFIGGLWIIMGIAMLFEMIIKYRTLWLIIYYPAKIAIGVLIVSAVILASWLIYIILPSVIAMVAVMFFGKVDDSVGGALSGKGRRRIIGYNNGTPVYEGSGMQVKSQSAGN</sequence>
<feature type="transmembrane region" description="Helical" evidence="1">
    <location>
        <begin position="170"/>
        <end position="194"/>
    </location>
</feature>
<protein>
    <recommendedName>
        <fullName evidence="5">Lipoprotein</fullName>
    </recommendedName>
</protein>
<feature type="transmembrane region" description="Helical" evidence="1">
    <location>
        <begin position="253"/>
        <end position="276"/>
    </location>
</feature>